<dbReference type="GeneID" id="109086203"/>
<dbReference type="RefSeq" id="XP_042604297.1">
    <property type="nucleotide sequence ID" value="XM_042748363.1"/>
</dbReference>
<feature type="compositionally biased region" description="Polar residues" evidence="1">
    <location>
        <begin position="115"/>
        <end position="132"/>
    </location>
</feature>
<feature type="region of interest" description="Disordered" evidence="1">
    <location>
        <begin position="101"/>
        <end position="133"/>
    </location>
</feature>
<dbReference type="AlphaFoldDB" id="A0A9R0AMI0"/>
<gene>
    <name evidence="2" type="primary">LOC109086203</name>
</gene>
<feature type="region of interest" description="Disordered" evidence="1">
    <location>
        <begin position="294"/>
        <end position="313"/>
    </location>
</feature>
<dbReference type="OrthoDB" id="8956235at2759"/>
<organism evidence="2">
    <name type="scientific">Cyprinus carpio</name>
    <name type="common">Common carp</name>
    <dbReference type="NCBI Taxonomy" id="7962"/>
    <lineage>
        <taxon>Eukaryota</taxon>
        <taxon>Metazoa</taxon>
        <taxon>Chordata</taxon>
        <taxon>Craniata</taxon>
        <taxon>Vertebrata</taxon>
        <taxon>Euteleostomi</taxon>
        <taxon>Actinopterygii</taxon>
        <taxon>Neopterygii</taxon>
        <taxon>Teleostei</taxon>
        <taxon>Ostariophysi</taxon>
        <taxon>Cypriniformes</taxon>
        <taxon>Cyprinidae</taxon>
        <taxon>Cyprininae</taxon>
        <taxon>Cyprinus</taxon>
    </lineage>
</organism>
<evidence type="ECO:0000313" key="2">
    <source>
        <dbReference type="RefSeq" id="XP_042604297.1"/>
    </source>
</evidence>
<accession>A0A9R0AMI0</accession>
<sequence length="313" mass="34176">MWISAKDSHGLCISCLVAKHAQPALSNPEGCPHCAKFLVKTRERRLRIAVAGKSDPCLSAQTREELMDCPQASSSWGEMMEKVSTVLPPLFEDLLAGAEDDDDDEDAILPPMQSRPPSAQDESSPSPVQTDTDLPEVCRRAAARLSIDWPSQPADKGAERDLYDGKRLTSLLPPARQFIPAVPACVIEMKRFWDKPFSHRVPVKGFSRLDVQGMEDLGMADPPPVESSVANHLNPSRRAALSSTGASLPGKTERFATSVFQKIYKSSAMAVPALHATSLLTAYQAELLEEMGHQLDSGSPTQRSGRRYVSLQI</sequence>
<reference evidence="2" key="1">
    <citation type="submission" date="2025-08" db="UniProtKB">
        <authorList>
            <consortium name="RefSeq"/>
        </authorList>
    </citation>
    <scope>IDENTIFICATION</scope>
    <source>
        <tissue evidence="2">Muscle</tissue>
    </source>
</reference>
<evidence type="ECO:0000256" key="1">
    <source>
        <dbReference type="SAM" id="MobiDB-lite"/>
    </source>
</evidence>
<dbReference type="Proteomes" id="UP001155660">
    <property type="component" value="Chromosome B21"/>
</dbReference>
<proteinExistence type="predicted"/>
<protein>
    <submittedName>
        <fullName evidence="2">Uncharacterized protein LOC109086203</fullName>
    </submittedName>
</protein>
<dbReference type="KEGG" id="ccar:109086203"/>
<name>A0A9R0AMI0_CYPCA</name>